<evidence type="ECO:0000313" key="11">
    <source>
        <dbReference type="Proteomes" id="UP000051315"/>
    </source>
</evidence>
<gene>
    <name evidence="10" type="ORF">FC15_GL000004</name>
</gene>
<comment type="similarity">
    <text evidence="1">Belongs to the DnaX/STICHEL family.</text>
</comment>
<dbReference type="SUPFAM" id="SSF52540">
    <property type="entry name" value="P-loop containing nucleoside triphosphate hydrolases"/>
    <property type="match status" value="1"/>
</dbReference>
<dbReference type="STRING" id="1423735.FC15_GL000004"/>
<dbReference type="Gene3D" id="3.40.50.300">
    <property type="entry name" value="P-loop containing nucleotide triphosphate hydrolases"/>
    <property type="match status" value="1"/>
</dbReference>
<dbReference type="GO" id="GO:0046872">
    <property type="term" value="F:metal ion binding"/>
    <property type="evidence" value="ECO:0007669"/>
    <property type="project" value="UniProtKB-KW"/>
</dbReference>
<comment type="catalytic activity">
    <reaction evidence="8">
        <text>DNA(n) + a 2'-deoxyribonucleoside 5'-triphosphate = DNA(n+1) + diphosphate</text>
        <dbReference type="Rhea" id="RHEA:22508"/>
        <dbReference type="Rhea" id="RHEA-COMP:17339"/>
        <dbReference type="Rhea" id="RHEA-COMP:17340"/>
        <dbReference type="ChEBI" id="CHEBI:33019"/>
        <dbReference type="ChEBI" id="CHEBI:61560"/>
        <dbReference type="ChEBI" id="CHEBI:173112"/>
        <dbReference type="EC" id="2.7.7.7"/>
    </reaction>
</comment>
<dbReference type="CDD" id="cd00009">
    <property type="entry name" value="AAA"/>
    <property type="match status" value="1"/>
</dbReference>
<dbReference type="FunFam" id="3.40.50.300:FF:000014">
    <property type="entry name" value="DNA polymerase III subunit gamma/tau"/>
    <property type="match status" value="1"/>
</dbReference>
<keyword evidence="7" id="KW-0239">DNA-directed DNA polymerase</keyword>
<dbReference type="SMART" id="SM00382">
    <property type="entry name" value="AAA"/>
    <property type="match status" value="1"/>
</dbReference>
<dbReference type="PANTHER" id="PTHR11669">
    <property type="entry name" value="REPLICATION FACTOR C / DNA POLYMERASE III GAMMA-TAU SUBUNIT"/>
    <property type="match status" value="1"/>
</dbReference>
<feature type="domain" description="AAA+ ATPase" evidence="9">
    <location>
        <begin position="37"/>
        <end position="179"/>
    </location>
</feature>
<dbReference type="GO" id="GO:0006261">
    <property type="term" value="P:DNA-templated DNA replication"/>
    <property type="evidence" value="ECO:0007669"/>
    <property type="project" value="TreeGrafter"/>
</dbReference>
<dbReference type="InterPro" id="IPR001270">
    <property type="entry name" value="ClpA/B"/>
</dbReference>
<keyword evidence="5" id="KW-0862">Zinc</keyword>
<dbReference type="SUPFAM" id="SSF48019">
    <property type="entry name" value="post-AAA+ oligomerization domain-like"/>
    <property type="match status" value="1"/>
</dbReference>
<dbReference type="GO" id="GO:0003677">
    <property type="term" value="F:DNA binding"/>
    <property type="evidence" value="ECO:0007669"/>
    <property type="project" value="InterPro"/>
</dbReference>
<dbReference type="EMBL" id="AZFX01000001">
    <property type="protein sequence ID" value="KRM13901.1"/>
    <property type="molecule type" value="Genomic_DNA"/>
</dbReference>
<keyword evidence="4" id="KW-0547">Nucleotide-binding</keyword>
<dbReference type="Pfam" id="PF13177">
    <property type="entry name" value="DNA_pol3_delta2"/>
    <property type="match status" value="1"/>
</dbReference>
<evidence type="ECO:0000256" key="8">
    <source>
        <dbReference type="ARBA" id="ARBA00049244"/>
    </source>
</evidence>
<evidence type="ECO:0000313" key="10">
    <source>
        <dbReference type="EMBL" id="KRM13901.1"/>
    </source>
</evidence>
<proteinExistence type="inferred from homology"/>
<dbReference type="CDD" id="cd18137">
    <property type="entry name" value="HLD_clamp_pol_III_gamma_tau"/>
    <property type="match status" value="1"/>
</dbReference>
<dbReference type="EC" id="2.7.7.7" evidence="2"/>
<dbReference type="InterPro" id="IPR027417">
    <property type="entry name" value="P-loop_NTPase"/>
</dbReference>
<keyword evidence="7" id="KW-0808">Transferase</keyword>
<protein>
    <recommendedName>
        <fullName evidence="2">DNA-directed DNA polymerase</fullName>
        <ecNumber evidence="2">2.7.7.7</ecNumber>
    </recommendedName>
</protein>
<dbReference type="PRINTS" id="PR00300">
    <property type="entry name" value="CLPPROTEASEA"/>
</dbReference>
<sequence>MAYQALYRVWRPQNFQQVVGQKIVTQTLKNSIVTNQISHAYLFSGPRGTGKTSCAKIFAKAINCLNSQDGEPCNQCENCRAINENRLTDIVEIDAASNNGVDEIRDIRDKVKYPPTQAKYKVYIIDEVHMLSTGAFNALLKTLEEPPAHVVFILATTESQKILPTIISRTQHFNFRRISPQDISEQLVKILADKQISYDEKAITVISRAADGGMRDALSILDQVLSFGDDHVSLENALEVTGDANDEQLDQYLTSVLQHQVTPALTQINELFSRGSSANRLLEGVLELLRDLLLQKNDATTLATLSFRELSPSLITAVSVLSSSQLYEMIDIANDIQLQLKNSAHSDLFLEVMTVKLAQVTQQGEASTQTTASSTDTLDTGEVQRLQKEVDELKATIQQLQQQTLTPTSKLSDSSSVQNGLKRRAEVKIDRKRVYAVLAQATKESLTAVRDVWPDLLSKLTPSKRAMMRVSEPVAASPDSIVVAFTYEFTLKTATTDHELQTTLKRELNALMHNEADIILVQKDQWPKLRKDYIATLHQTSAKATTPSIQSIEQSKPAIIDEATKLFGNEVVKIKAD</sequence>
<dbReference type="Pfam" id="PF22608">
    <property type="entry name" value="DNAX_ATPase_lid"/>
    <property type="match status" value="1"/>
</dbReference>
<accession>A0A0R1W8F3</accession>
<dbReference type="FunFam" id="1.10.8.60:FF:000013">
    <property type="entry name" value="DNA polymerase III subunit gamma/tau"/>
    <property type="match status" value="1"/>
</dbReference>
<keyword evidence="7" id="KW-0548">Nucleotidyltransferase</keyword>
<dbReference type="InterPro" id="IPR050238">
    <property type="entry name" value="DNA_Rep/Repair_Clamp_Loader"/>
</dbReference>
<dbReference type="AlphaFoldDB" id="A0A0R1W8F3"/>
<evidence type="ECO:0000256" key="6">
    <source>
        <dbReference type="ARBA" id="ARBA00022840"/>
    </source>
</evidence>
<dbReference type="InterPro" id="IPR003593">
    <property type="entry name" value="AAA+_ATPase"/>
</dbReference>
<dbReference type="InterPro" id="IPR045085">
    <property type="entry name" value="HLD_clamp_pol_III_gamma_tau"/>
</dbReference>
<evidence type="ECO:0000256" key="4">
    <source>
        <dbReference type="ARBA" id="ARBA00022741"/>
    </source>
</evidence>
<evidence type="ECO:0000256" key="1">
    <source>
        <dbReference type="ARBA" id="ARBA00006360"/>
    </source>
</evidence>
<name>A0A0R1W8F3_9LACO</name>
<dbReference type="OrthoDB" id="9810148at2"/>
<dbReference type="Proteomes" id="UP000051315">
    <property type="component" value="Unassembled WGS sequence"/>
</dbReference>
<evidence type="ECO:0000259" key="9">
    <source>
        <dbReference type="SMART" id="SM00382"/>
    </source>
</evidence>
<dbReference type="PATRIC" id="fig|1423735.3.peg.4"/>
<evidence type="ECO:0000256" key="7">
    <source>
        <dbReference type="ARBA" id="ARBA00022932"/>
    </source>
</evidence>
<dbReference type="NCBIfam" id="TIGR02397">
    <property type="entry name" value="dnaX_nterm"/>
    <property type="match status" value="1"/>
</dbReference>
<dbReference type="InterPro" id="IPR008921">
    <property type="entry name" value="DNA_pol3_clamp-load_cplx_C"/>
</dbReference>
<evidence type="ECO:0000256" key="3">
    <source>
        <dbReference type="ARBA" id="ARBA00022723"/>
    </source>
</evidence>
<dbReference type="PANTHER" id="PTHR11669:SF0">
    <property type="entry name" value="PROTEIN STICHEL-LIKE 2"/>
    <property type="match status" value="1"/>
</dbReference>
<dbReference type="Gene3D" id="1.10.8.60">
    <property type="match status" value="1"/>
</dbReference>
<dbReference type="Gene3D" id="1.20.272.10">
    <property type="match status" value="1"/>
</dbReference>
<dbReference type="GO" id="GO:0009360">
    <property type="term" value="C:DNA polymerase III complex"/>
    <property type="evidence" value="ECO:0007669"/>
    <property type="project" value="InterPro"/>
</dbReference>
<dbReference type="RefSeq" id="WP_057822647.1">
    <property type="nucleotide sequence ID" value="NZ_AZFX01000001.1"/>
</dbReference>
<keyword evidence="3" id="KW-0479">Metal-binding</keyword>
<dbReference type="GO" id="GO:0003887">
    <property type="term" value="F:DNA-directed DNA polymerase activity"/>
    <property type="evidence" value="ECO:0007669"/>
    <property type="project" value="UniProtKB-KW"/>
</dbReference>
<reference evidence="10 11" key="1">
    <citation type="journal article" date="2015" name="Genome Announc.">
        <title>Expanding the biotechnology potential of lactobacilli through comparative genomics of 213 strains and associated genera.</title>
        <authorList>
            <person name="Sun Z."/>
            <person name="Harris H.M."/>
            <person name="McCann A."/>
            <person name="Guo C."/>
            <person name="Argimon S."/>
            <person name="Zhang W."/>
            <person name="Yang X."/>
            <person name="Jeffery I.B."/>
            <person name="Cooney J.C."/>
            <person name="Kagawa T.F."/>
            <person name="Liu W."/>
            <person name="Song Y."/>
            <person name="Salvetti E."/>
            <person name="Wrobel A."/>
            <person name="Rasinkangas P."/>
            <person name="Parkhill J."/>
            <person name="Rea M.C."/>
            <person name="O'Sullivan O."/>
            <person name="Ritari J."/>
            <person name="Douillard F.P."/>
            <person name="Paul Ross R."/>
            <person name="Yang R."/>
            <person name="Briner A.E."/>
            <person name="Felis G.E."/>
            <person name="de Vos W.M."/>
            <person name="Barrangou R."/>
            <person name="Klaenhammer T.R."/>
            <person name="Caufield P.W."/>
            <person name="Cui Y."/>
            <person name="Zhang H."/>
            <person name="O'Toole P.W."/>
        </authorList>
    </citation>
    <scope>NUCLEOTIDE SEQUENCE [LARGE SCALE GENOMIC DNA]</scope>
    <source>
        <strain evidence="10 11">DSM 17758</strain>
    </source>
</reference>
<evidence type="ECO:0000256" key="5">
    <source>
        <dbReference type="ARBA" id="ARBA00022833"/>
    </source>
</evidence>
<comment type="caution">
    <text evidence="10">The sequence shown here is derived from an EMBL/GenBank/DDBJ whole genome shotgun (WGS) entry which is preliminary data.</text>
</comment>
<dbReference type="NCBIfam" id="NF004046">
    <property type="entry name" value="PRK05563.1"/>
    <property type="match status" value="1"/>
</dbReference>
<dbReference type="InterPro" id="IPR012763">
    <property type="entry name" value="DNA_pol_III_sug/sutau_N"/>
</dbReference>
<keyword evidence="11" id="KW-1185">Reference proteome</keyword>
<dbReference type="GO" id="GO:0005524">
    <property type="term" value="F:ATP binding"/>
    <property type="evidence" value="ECO:0007669"/>
    <property type="project" value="UniProtKB-KW"/>
</dbReference>
<organism evidence="10 11">
    <name type="scientific">Lapidilactobacillus concavus DSM 17758</name>
    <dbReference type="NCBI Taxonomy" id="1423735"/>
    <lineage>
        <taxon>Bacteria</taxon>
        <taxon>Bacillati</taxon>
        <taxon>Bacillota</taxon>
        <taxon>Bacilli</taxon>
        <taxon>Lactobacillales</taxon>
        <taxon>Lactobacillaceae</taxon>
        <taxon>Lapidilactobacillus</taxon>
    </lineage>
</organism>
<evidence type="ECO:0000256" key="2">
    <source>
        <dbReference type="ARBA" id="ARBA00012417"/>
    </source>
</evidence>
<keyword evidence="6" id="KW-0067">ATP-binding</keyword>